<feature type="signal peptide" evidence="1">
    <location>
        <begin position="1"/>
        <end position="32"/>
    </location>
</feature>
<dbReference type="Proteomes" id="UP000006732">
    <property type="component" value="Chromosome"/>
</dbReference>
<name>A1ALB6_PELPD</name>
<gene>
    <name evidence="2" type="ordered locus">Ppro_0505</name>
</gene>
<reference evidence="2 3" key="1">
    <citation type="submission" date="2006-10" db="EMBL/GenBank/DDBJ databases">
        <title>Complete sequence of chromosome of Pelobacter propionicus DSM 2379.</title>
        <authorList>
            <consortium name="US DOE Joint Genome Institute"/>
            <person name="Copeland A."/>
            <person name="Lucas S."/>
            <person name="Lapidus A."/>
            <person name="Barry K."/>
            <person name="Detter J.C."/>
            <person name="Glavina del Rio T."/>
            <person name="Hammon N."/>
            <person name="Israni S."/>
            <person name="Dalin E."/>
            <person name="Tice H."/>
            <person name="Pitluck S."/>
            <person name="Saunders E."/>
            <person name="Brettin T."/>
            <person name="Bruce D."/>
            <person name="Han C."/>
            <person name="Tapia R."/>
            <person name="Schmutz J."/>
            <person name="Larimer F."/>
            <person name="Land M."/>
            <person name="Hauser L."/>
            <person name="Kyrpides N."/>
            <person name="Kim E."/>
            <person name="Lovley D."/>
            <person name="Richardson P."/>
        </authorList>
    </citation>
    <scope>NUCLEOTIDE SEQUENCE [LARGE SCALE GENOMIC DNA]</scope>
    <source>
        <strain evidence="3">DSM 2379 / NBRC 103807 / OttBd1</strain>
    </source>
</reference>
<keyword evidence="1" id="KW-0732">Signal</keyword>
<dbReference type="KEGG" id="ppd:Ppro_0505"/>
<evidence type="ECO:0000256" key="1">
    <source>
        <dbReference type="SAM" id="SignalP"/>
    </source>
</evidence>
<dbReference type="eggNOG" id="ENOG5032V1N">
    <property type="taxonomic scope" value="Bacteria"/>
</dbReference>
<dbReference type="HOGENOM" id="CLU_115833_0_0_7"/>
<evidence type="ECO:0000313" key="3">
    <source>
        <dbReference type="Proteomes" id="UP000006732"/>
    </source>
</evidence>
<sequence>MRSGRTHWRGLMIRSTMVVVMLFLLVASSARADSSCADDIKAPGEIRPFIPAGTCLLALETADLNGDNLTDYLIVLETNGNDGGERSLLIITRWKDGSLKLAKRNDRAVYCSSCGGMMGDPFQGISAGRKSFSISHYGGSAWRWSVTTRFNYSRRDDTWQLVLVQTDSFHVSDPEQGRSIRHIPPRDFGKIDVADFDPKTYWNQK</sequence>
<feature type="chain" id="PRO_5002631967" description="FG-GAP repeat protein" evidence="1">
    <location>
        <begin position="33"/>
        <end position="205"/>
    </location>
</feature>
<dbReference type="EMBL" id="CP000482">
    <property type="protein sequence ID" value="ABK98136.1"/>
    <property type="molecule type" value="Genomic_DNA"/>
</dbReference>
<protein>
    <recommendedName>
        <fullName evidence="4">FG-GAP repeat protein</fullName>
    </recommendedName>
</protein>
<keyword evidence="3" id="KW-1185">Reference proteome</keyword>
<proteinExistence type="predicted"/>
<evidence type="ECO:0000313" key="2">
    <source>
        <dbReference type="EMBL" id="ABK98136.1"/>
    </source>
</evidence>
<dbReference type="STRING" id="338966.Ppro_0505"/>
<organism evidence="2 3">
    <name type="scientific">Pelobacter propionicus (strain DSM 2379 / NBRC 103807 / OttBd1)</name>
    <dbReference type="NCBI Taxonomy" id="338966"/>
    <lineage>
        <taxon>Bacteria</taxon>
        <taxon>Pseudomonadati</taxon>
        <taxon>Thermodesulfobacteriota</taxon>
        <taxon>Desulfuromonadia</taxon>
        <taxon>Desulfuromonadales</taxon>
        <taxon>Desulfuromonadaceae</taxon>
        <taxon>Pelobacter</taxon>
    </lineage>
</organism>
<evidence type="ECO:0008006" key="4">
    <source>
        <dbReference type="Google" id="ProtNLM"/>
    </source>
</evidence>
<accession>A1ALB6</accession>
<dbReference type="AlphaFoldDB" id="A1ALB6"/>